<accession>A0AAE0J5X7</accession>
<feature type="region of interest" description="Disordered" evidence="1">
    <location>
        <begin position="260"/>
        <end position="289"/>
    </location>
</feature>
<sequence>MATVGGSTLKASLSSTLLMRPAIHQRTHSNSSAASYASSSPLDSPVSEDQFAFSACGTPSDEQPPSRAHNITSAPRHDPLFDDYYNEEDRRSKSTSRVREPSESSHLISRSKPIAIDLPSARKQSLASVDTPPEPLSARGDIPGGFFPFHEDPTSRVRKPHPFHVDATKARRQSIHQASEHAKSASASNYSAAPDMAAPSKNSLMGSVGRMTSSSHTPVSSYLPIGVYDNAALPMGKYYPSNYENRPGKSSPQRVQPFIKVSPAPAVRSESQSVRRGDSGHKRSKSDVQRKLMQYQRDMIAQASIAANAVLNQNNTTGSGSGDQSLLTPAGVSLKHLQLGGKMIKSHKPLSPRLKPMGSPGPVTPMELESGGSDSYLTLGKPLTGLDAERQAAEVSRAVRAEEARQLRQDLHSPVEK</sequence>
<evidence type="ECO:0000256" key="1">
    <source>
        <dbReference type="SAM" id="MobiDB-lite"/>
    </source>
</evidence>
<dbReference type="EMBL" id="JAUEPO010000001">
    <property type="protein sequence ID" value="KAK3337541.1"/>
    <property type="molecule type" value="Genomic_DNA"/>
</dbReference>
<feature type="region of interest" description="Disordered" evidence="1">
    <location>
        <begin position="346"/>
        <end position="417"/>
    </location>
</feature>
<feature type="compositionally biased region" description="Low complexity" evidence="1">
    <location>
        <begin position="29"/>
        <end position="40"/>
    </location>
</feature>
<evidence type="ECO:0000313" key="2">
    <source>
        <dbReference type="EMBL" id="KAK3337541.1"/>
    </source>
</evidence>
<dbReference type="Proteomes" id="UP001286456">
    <property type="component" value="Unassembled WGS sequence"/>
</dbReference>
<feature type="compositionally biased region" description="Basic and acidic residues" evidence="1">
    <location>
        <begin position="387"/>
        <end position="417"/>
    </location>
</feature>
<protein>
    <submittedName>
        <fullName evidence="2">Uncharacterized protein</fullName>
    </submittedName>
</protein>
<proteinExistence type="predicted"/>
<reference evidence="2" key="1">
    <citation type="journal article" date="2023" name="Mol. Phylogenet. Evol.">
        <title>Genome-scale phylogeny and comparative genomics of the fungal order Sordariales.</title>
        <authorList>
            <person name="Hensen N."/>
            <person name="Bonometti L."/>
            <person name="Westerberg I."/>
            <person name="Brannstrom I.O."/>
            <person name="Guillou S."/>
            <person name="Cros-Aarteil S."/>
            <person name="Calhoun S."/>
            <person name="Haridas S."/>
            <person name="Kuo A."/>
            <person name="Mondo S."/>
            <person name="Pangilinan J."/>
            <person name="Riley R."/>
            <person name="LaButti K."/>
            <person name="Andreopoulos B."/>
            <person name="Lipzen A."/>
            <person name="Chen C."/>
            <person name="Yan M."/>
            <person name="Daum C."/>
            <person name="Ng V."/>
            <person name="Clum A."/>
            <person name="Steindorff A."/>
            <person name="Ohm R.A."/>
            <person name="Martin F."/>
            <person name="Silar P."/>
            <person name="Natvig D.O."/>
            <person name="Lalanne C."/>
            <person name="Gautier V."/>
            <person name="Ament-Velasquez S.L."/>
            <person name="Kruys A."/>
            <person name="Hutchinson M.I."/>
            <person name="Powell A.J."/>
            <person name="Barry K."/>
            <person name="Miller A.N."/>
            <person name="Grigoriev I.V."/>
            <person name="Debuchy R."/>
            <person name="Gladieux P."/>
            <person name="Hiltunen Thoren M."/>
            <person name="Johannesson H."/>
        </authorList>
    </citation>
    <scope>NUCLEOTIDE SEQUENCE</scope>
    <source>
        <strain evidence="2">SMH4131-1</strain>
    </source>
</reference>
<feature type="compositionally biased region" description="Basic and acidic residues" evidence="1">
    <location>
        <begin position="87"/>
        <end position="103"/>
    </location>
</feature>
<name>A0AAE0J5X7_9PEZI</name>
<feature type="compositionally biased region" description="Basic and acidic residues" evidence="1">
    <location>
        <begin position="273"/>
        <end position="289"/>
    </location>
</feature>
<reference evidence="2" key="2">
    <citation type="submission" date="2023-06" db="EMBL/GenBank/DDBJ databases">
        <authorList>
            <consortium name="Lawrence Berkeley National Laboratory"/>
            <person name="Haridas S."/>
            <person name="Hensen N."/>
            <person name="Bonometti L."/>
            <person name="Westerberg I."/>
            <person name="Brannstrom I.O."/>
            <person name="Guillou S."/>
            <person name="Cros-Aarteil S."/>
            <person name="Calhoun S."/>
            <person name="Kuo A."/>
            <person name="Mondo S."/>
            <person name="Pangilinan J."/>
            <person name="Riley R."/>
            <person name="Labutti K."/>
            <person name="Andreopoulos B."/>
            <person name="Lipzen A."/>
            <person name="Chen C."/>
            <person name="Yanf M."/>
            <person name="Daum C."/>
            <person name="Ng V."/>
            <person name="Clum A."/>
            <person name="Steindorff A."/>
            <person name="Ohm R."/>
            <person name="Martin F."/>
            <person name="Silar P."/>
            <person name="Natvig D."/>
            <person name="Lalanne C."/>
            <person name="Gautier V."/>
            <person name="Ament-Velasquez S.L."/>
            <person name="Kruys A."/>
            <person name="Hutchinson M.I."/>
            <person name="Powell A.J."/>
            <person name="Barry K."/>
            <person name="Miller A.N."/>
            <person name="Grigoriev I.V."/>
            <person name="Debuchy R."/>
            <person name="Gladieux P."/>
            <person name="Thoren M.H."/>
            <person name="Johannesson H."/>
        </authorList>
    </citation>
    <scope>NUCLEOTIDE SEQUENCE</scope>
    <source>
        <strain evidence="2">SMH4131-1</strain>
    </source>
</reference>
<dbReference type="AlphaFoldDB" id="A0AAE0J5X7"/>
<organism evidence="2 3">
    <name type="scientific">Cercophora scortea</name>
    <dbReference type="NCBI Taxonomy" id="314031"/>
    <lineage>
        <taxon>Eukaryota</taxon>
        <taxon>Fungi</taxon>
        <taxon>Dikarya</taxon>
        <taxon>Ascomycota</taxon>
        <taxon>Pezizomycotina</taxon>
        <taxon>Sordariomycetes</taxon>
        <taxon>Sordariomycetidae</taxon>
        <taxon>Sordariales</taxon>
        <taxon>Lasiosphaeriaceae</taxon>
        <taxon>Cercophora</taxon>
    </lineage>
</organism>
<feature type="region of interest" description="Disordered" evidence="1">
    <location>
        <begin position="24"/>
        <end position="143"/>
    </location>
</feature>
<keyword evidence="3" id="KW-1185">Reference proteome</keyword>
<evidence type="ECO:0000313" key="3">
    <source>
        <dbReference type="Proteomes" id="UP001286456"/>
    </source>
</evidence>
<gene>
    <name evidence="2" type="ORF">B0T19DRAFT_77984</name>
</gene>
<comment type="caution">
    <text evidence="2">The sequence shown here is derived from an EMBL/GenBank/DDBJ whole genome shotgun (WGS) entry which is preliminary data.</text>
</comment>